<dbReference type="InterPro" id="IPR013083">
    <property type="entry name" value="Znf_RING/FYVE/PHD"/>
</dbReference>
<reference evidence="8" key="1">
    <citation type="submission" date="2020-11" db="EMBL/GenBank/DDBJ databases">
        <authorList>
            <consortium name="DOE Joint Genome Institute"/>
            <person name="Ahrendt S."/>
            <person name="Riley R."/>
            <person name="Andreopoulos W."/>
            <person name="Labutti K."/>
            <person name="Pangilinan J."/>
            <person name="Ruiz-Duenas F.J."/>
            <person name="Barrasa J.M."/>
            <person name="Sanchez-Garcia M."/>
            <person name="Camarero S."/>
            <person name="Miyauchi S."/>
            <person name="Serrano A."/>
            <person name="Linde D."/>
            <person name="Babiker R."/>
            <person name="Drula E."/>
            <person name="Ayuso-Fernandez I."/>
            <person name="Pacheco R."/>
            <person name="Padilla G."/>
            <person name="Ferreira P."/>
            <person name="Barriuso J."/>
            <person name="Kellner H."/>
            <person name="Castanera R."/>
            <person name="Alfaro M."/>
            <person name="Ramirez L."/>
            <person name="Pisabarro A.G."/>
            <person name="Kuo A."/>
            <person name="Tritt A."/>
            <person name="Lipzen A."/>
            <person name="He G."/>
            <person name="Yan M."/>
            <person name="Ng V."/>
            <person name="Cullen D."/>
            <person name="Martin F."/>
            <person name="Rosso M.-N."/>
            <person name="Henrissat B."/>
            <person name="Hibbett D."/>
            <person name="Martinez A.T."/>
            <person name="Grigoriev I.V."/>
        </authorList>
    </citation>
    <scope>NUCLEOTIDE SEQUENCE</scope>
    <source>
        <strain evidence="8">CBS 506.95</strain>
    </source>
</reference>
<keyword evidence="9" id="KW-1185">Reference proteome</keyword>
<evidence type="ECO:0000313" key="9">
    <source>
        <dbReference type="Proteomes" id="UP000807306"/>
    </source>
</evidence>
<evidence type="ECO:0000313" key="8">
    <source>
        <dbReference type="EMBL" id="KAF9522210.1"/>
    </source>
</evidence>
<dbReference type="PANTHER" id="PTHR14879:SF5">
    <property type="entry name" value="RING-TYPE DOMAIN-CONTAINING PROTEIN"/>
    <property type="match status" value="1"/>
</dbReference>
<dbReference type="SUPFAM" id="SSF57850">
    <property type="entry name" value="RING/U-box"/>
    <property type="match status" value="1"/>
</dbReference>
<dbReference type="SUPFAM" id="SSF57903">
    <property type="entry name" value="FYVE/PHD zinc finger"/>
    <property type="match status" value="1"/>
</dbReference>
<feature type="compositionally biased region" description="Polar residues" evidence="5">
    <location>
        <begin position="314"/>
        <end position="323"/>
    </location>
</feature>
<keyword evidence="2 4" id="KW-0863">Zinc-finger</keyword>
<feature type="compositionally biased region" description="Pro residues" evidence="5">
    <location>
        <begin position="235"/>
        <end position="244"/>
    </location>
</feature>
<dbReference type="InterPro" id="IPR017455">
    <property type="entry name" value="Znf_FYVE-rel"/>
</dbReference>
<evidence type="ECO:0008006" key="10">
    <source>
        <dbReference type="Google" id="ProtNLM"/>
    </source>
</evidence>
<dbReference type="GO" id="GO:0008270">
    <property type="term" value="F:zinc ion binding"/>
    <property type="evidence" value="ECO:0007669"/>
    <property type="project" value="UniProtKB-KW"/>
</dbReference>
<dbReference type="InterPro" id="IPR000306">
    <property type="entry name" value="Znf_FYVE"/>
</dbReference>
<keyword evidence="3" id="KW-0862">Zinc</keyword>
<dbReference type="Proteomes" id="UP000807306">
    <property type="component" value="Unassembled WGS sequence"/>
</dbReference>
<dbReference type="PROSITE" id="PS50089">
    <property type="entry name" value="ZF_RING_2"/>
    <property type="match status" value="1"/>
</dbReference>
<feature type="compositionally biased region" description="Pro residues" evidence="5">
    <location>
        <begin position="199"/>
        <end position="209"/>
    </location>
</feature>
<evidence type="ECO:0000259" key="7">
    <source>
        <dbReference type="PROSITE" id="PS50178"/>
    </source>
</evidence>
<protein>
    <recommendedName>
        <fullName evidence="10">RING-type domain-containing protein</fullName>
    </recommendedName>
</protein>
<evidence type="ECO:0000256" key="1">
    <source>
        <dbReference type="ARBA" id="ARBA00022723"/>
    </source>
</evidence>
<feature type="compositionally biased region" description="Pro residues" evidence="5">
    <location>
        <begin position="324"/>
        <end position="344"/>
    </location>
</feature>
<dbReference type="InterPro" id="IPR001841">
    <property type="entry name" value="Znf_RING"/>
</dbReference>
<dbReference type="Pfam" id="PF13920">
    <property type="entry name" value="zf-C3HC4_3"/>
    <property type="match status" value="1"/>
</dbReference>
<feature type="compositionally biased region" description="Low complexity" evidence="5">
    <location>
        <begin position="1"/>
        <end position="11"/>
    </location>
</feature>
<feature type="domain" description="RING-type" evidence="6">
    <location>
        <begin position="534"/>
        <end position="573"/>
    </location>
</feature>
<dbReference type="Gene3D" id="3.30.40.10">
    <property type="entry name" value="Zinc/RING finger domain, C3HC4 (zinc finger)"/>
    <property type="match status" value="2"/>
</dbReference>
<feature type="compositionally biased region" description="Basic residues" evidence="5">
    <location>
        <begin position="483"/>
        <end position="497"/>
    </location>
</feature>
<dbReference type="OrthoDB" id="3045089at2759"/>
<sequence>MSEAGRGLPLLSGPPPPQESTGRSTDACRKCNKEFNVLFTRSRRCNHCGYTFCHSCTDYQALMPRTGNDTITGYDPMNVCGFCIEYLTITASGRTQLKGMAMSKLKNYLNVYNIKTERVVEKDDLIDAVISARAPNGCLPRVHENFYRKNSVPNRATGGNRRGFFNNSRSGQPSSSSQPPPPQRRDTRPEFARPDLEPDNPPPPPPREPQPYATRNTPPRPQPSQQRQQQQQHYSPPPGPPPRPHSAYGYAPPQGPPPQFHTPPQQGPYGGYNPHYHQASPPQPQYNFPHGRSPPQQQHNARNPGPAPPPPPRHTNQQQSQSNPGPPPAPPPRPRAASTAPPPTLQEMLTMTPDAISSMSIGNLKRVLFTNHVNAGQILEKSELVRKVMQLVDQEKRERERQQRAEEMEEMERIQRDIEAAQERENAERDRVNRGRDQRRDQDRDVWDRAGRGEPTQGTSHDQDGSDQLSVVTDSSDGDWQRGRHYSRSSSRGHTRSRSPANTSSSPPKPMANSPPKAPPVFSKASVAERTGLCVVCQDEEANIAIVDCGHLAMCRGCSDLIMSSSRECPLCRTRIVTESRLLRIFKT</sequence>
<comment type="caution">
    <text evidence="8">The sequence shown here is derived from an EMBL/GenBank/DDBJ whole genome shotgun (WGS) entry which is preliminary data.</text>
</comment>
<dbReference type="SMART" id="SM00064">
    <property type="entry name" value="FYVE"/>
    <property type="match status" value="1"/>
</dbReference>
<evidence type="ECO:0000256" key="5">
    <source>
        <dbReference type="SAM" id="MobiDB-lite"/>
    </source>
</evidence>
<dbReference type="PANTHER" id="PTHR14879">
    <property type="entry name" value="CASPASE REGULATOR, RING FINGER DOMAIN-CONTAINING"/>
    <property type="match status" value="1"/>
</dbReference>
<dbReference type="SMART" id="SM00184">
    <property type="entry name" value="RING"/>
    <property type="match status" value="2"/>
</dbReference>
<organism evidence="8 9">
    <name type="scientific">Crepidotus variabilis</name>
    <dbReference type="NCBI Taxonomy" id="179855"/>
    <lineage>
        <taxon>Eukaryota</taxon>
        <taxon>Fungi</taxon>
        <taxon>Dikarya</taxon>
        <taxon>Basidiomycota</taxon>
        <taxon>Agaricomycotina</taxon>
        <taxon>Agaricomycetes</taxon>
        <taxon>Agaricomycetidae</taxon>
        <taxon>Agaricales</taxon>
        <taxon>Agaricineae</taxon>
        <taxon>Crepidotaceae</taxon>
        <taxon>Crepidotus</taxon>
    </lineage>
</organism>
<keyword evidence="1" id="KW-0479">Metal-binding</keyword>
<gene>
    <name evidence="8" type="ORF">CPB83DRAFT_864773</name>
</gene>
<feature type="domain" description="FYVE-type" evidence="7">
    <location>
        <begin position="22"/>
        <end position="88"/>
    </location>
</feature>
<feature type="region of interest" description="Disordered" evidence="5">
    <location>
        <begin position="393"/>
        <end position="522"/>
    </location>
</feature>
<evidence type="ECO:0000256" key="4">
    <source>
        <dbReference type="PROSITE-ProRule" id="PRU00175"/>
    </source>
</evidence>
<name>A0A9P6E492_9AGAR</name>
<feature type="compositionally biased region" description="Basic and acidic residues" evidence="5">
    <location>
        <begin position="183"/>
        <end position="196"/>
    </location>
</feature>
<dbReference type="Pfam" id="PF01363">
    <property type="entry name" value="FYVE"/>
    <property type="match status" value="1"/>
</dbReference>
<dbReference type="PROSITE" id="PS50178">
    <property type="entry name" value="ZF_FYVE"/>
    <property type="match status" value="1"/>
</dbReference>
<feature type="compositionally biased region" description="Low complexity" evidence="5">
    <location>
        <begin position="223"/>
        <end position="234"/>
    </location>
</feature>
<dbReference type="CDD" id="cd00065">
    <property type="entry name" value="FYVE_like_SF"/>
    <property type="match status" value="1"/>
</dbReference>
<dbReference type="EMBL" id="MU157955">
    <property type="protein sequence ID" value="KAF9522210.1"/>
    <property type="molecule type" value="Genomic_DNA"/>
</dbReference>
<feature type="compositionally biased region" description="Low complexity" evidence="5">
    <location>
        <begin position="168"/>
        <end position="177"/>
    </location>
</feature>
<evidence type="ECO:0000256" key="2">
    <source>
        <dbReference type="ARBA" id="ARBA00022771"/>
    </source>
</evidence>
<dbReference type="InterPro" id="IPR011011">
    <property type="entry name" value="Znf_FYVE_PHD"/>
</dbReference>
<dbReference type="InterPro" id="IPR051728">
    <property type="entry name" value="RING-FYVE_E3_ubiquitin-ligase"/>
</dbReference>
<feature type="compositionally biased region" description="Polar residues" evidence="5">
    <location>
        <begin position="456"/>
        <end position="475"/>
    </location>
</feature>
<proteinExistence type="predicted"/>
<evidence type="ECO:0000256" key="3">
    <source>
        <dbReference type="ARBA" id="ARBA00022833"/>
    </source>
</evidence>
<feature type="region of interest" description="Disordered" evidence="5">
    <location>
        <begin position="1"/>
        <end position="24"/>
    </location>
</feature>
<dbReference type="AlphaFoldDB" id="A0A9P6E492"/>
<feature type="compositionally biased region" description="Basic and acidic residues" evidence="5">
    <location>
        <begin position="393"/>
        <end position="452"/>
    </location>
</feature>
<accession>A0A9P6E492</accession>
<evidence type="ECO:0000259" key="6">
    <source>
        <dbReference type="PROSITE" id="PS50089"/>
    </source>
</evidence>
<feature type="region of interest" description="Disordered" evidence="5">
    <location>
        <begin position="150"/>
        <end position="353"/>
    </location>
</feature>